<sequence length="39" mass="4345">MIEKNFPSLSASKLSASLFSRARNSDRLIFGSKLVDKVM</sequence>
<comment type="caution">
    <text evidence="1">The sequence shown here is derived from an EMBL/GenBank/DDBJ whole genome shotgun (WGS) entry which is preliminary data.</text>
</comment>
<evidence type="ECO:0000313" key="2">
    <source>
        <dbReference type="Proteomes" id="UP000012249"/>
    </source>
</evidence>
<organism evidence="1 2">
    <name type="scientific">Leptospira weilii str. Ecochallenge</name>
    <dbReference type="NCBI Taxonomy" id="1049986"/>
    <lineage>
        <taxon>Bacteria</taxon>
        <taxon>Pseudomonadati</taxon>
        <taxon>Spirochaetota</taxon>
        <taxon>Spirochaetia</taxon>
        <taxon>Leptospirales</taxon>
        <taxon>Leptospiraceae</taxon>
        <taxon>Leptospira</taxon>
    </lineage>
</organism>
<name>N1U6G2_9LEPT</name>
<accession>N1U6G2</accession>
<dbReference type="AlphaFoldDB" id="N1U6G2"/>
<dbReference type="Proteomes" id="UP000012249">
    <property type="component" value="Unassembled WGS sequence"/>
</dbReference>
<protein>
    <submittedName>
        <fullName evidence="1">Uncharacterized protein</fullName>
    </submittedName>
</protein>
<gene>
    <name evidence="1" type="ORF">LEP1GSC043_2028</name>
</gene>
<reference evidence="1 2" key="1">
    <citation type="submission" date="2013-02" db="EMBL/GenBank/DDBJ databases">
        <authorList>
            <person name="Harkins D.M."/>
            <person name="Durkin A.S."/>
            <person name="Brinkac L.M."/>
            <person name="Haft D.H."/>
            <person name="Selengut J.D."/>
            <person name="Sanka R."/>
            <person name="DePew J."/>
            <person name="Purushe J."/>
            <person name="Haake D.A."/>
            <person name="Matsunaga J."/>
            <person name="Vinetz J.M."/>
            <person name="Sutton G.G."/>
            <person name="Nierman W.C."/>
            <person name="Fouts D.E."/>
        </authorList>
    </citation>
    <scope>NUCLEOTIDE SEQUENCE [LARGE SCALE GENOMIC DNA]</scope>
    <source>
        <strain evidence="1 2">Ecochallenge</strain>
    </source>
</reference>
<proteinExistence type="predicted"/>
<evidence type="ECO:0000313" key="1">
    <source>
        <dbReference type="EMBL" id="EMY13459.1"/>
    </source>
</evidence>
<dbReference type="EMBL" id="AHMI02000236">
    <property type="protein sequence ID" value="EMY13459.1"/>
    <property type="molecule type" value="Genomic_DNA"/>
</dbReference>